<feature type="domain" description="Multidrug resistance protein MdtA-like barrel-sandwich hybrid" evidence="3">
    <location>
        <begin position="82"/>
        <end position="194"/>
    </location>
</feature>
<evidence type="ECO:0000256" key="1">
    <source>
        <dbReference type="ARBA" id="ARBA00009477"/>
    </source>
</evidence>
<dbReference type="Gene3D" id="2.40.30.170">
    <property type="match status" value="1"/>
</dbReference>
<dbReference type="GO" id="GO:0015562">
    <property type="term" value="F:efflux transmembrane transporter activity"/>
    <property type="evidence" value="ECO:0007669"/>
    <property type="project" value="TreeGrafter"/>
</dbReference>
<feature type="domain" description="YknX-like C-terminal permuted SH3-like" evidence="5">
    <location>
        <begin position="288"/>
        <end position="355"/>
    </location>
</feature>
<keyword evidence="7" id="KW-1185">Reference proteome</keyword>
<dbReference type="InterPro" id="IPR058792">
    <property type="entry name" value="Beta-barrel_RND_2"/>
</dbReference>
<dbReference type="SUPFAM" id="SSF111369">
    <property type="entry name" value="HlyD-like secretion proteins"/>
    <property type="match status" value="1"/>
</dbReference>
<organism evidence="6 7">
    <name type="scientific">Rhodohalobacter mucosus</name>
    <dbReference type="NCBI Taxonomy" id="2079485"/>
    <lineage>
        <taxon>Bacteria</taxon>
        <taxon>Pseudomonadati</taxon>
        <taxon>Balneolota</taxon>
        <taxon>Balneolia</taxon>
        <taxon>Balneolales</taxon>
        <taxon>Balneolaceae</taxon>
        <taxon>Rhodohalobacter</taxon>
    </lineage>
</organism>
<dbReference type="RefSeq" id="WP_109644168.1">
    <property type="nucleotide sequence ID" value="NZ_QGGB01000002.1"/>
</dbReference>
<dbReference type="Proteomes" id="UP000245533">
    <property type="component" value="Unassembled WGS sequence"/>
</dbReference>
<comment type="caution">
    <text evidence="6">The sequence shown here is derived from an EMBL/GenBank/DDBJ whole genome shotgun (WGS) entry which is preliminary data.</text>
</comment>
<dbReference type="Gene3D" id="2.40.50.100">
    <property type="match status" value="1"/>
</dbReference>
<dbReference type="InterPro" id="IPR058625">
    <property type="entry name" value="MdtA-like_BSH"/>
</dbReference>
<evidence type="ECO:0000259" key="3">
    <source>
        <dbReference type="Pfam" id="PF25917"/>
    </source>
</evidence>
<dbReference type="NCBIfam" id="TIGR01730">
    <property type="entry name" value="RND_mfp"/>
    <property type="match status" value="1"/>
</dbReference>
<proteinExistence type="inferred from homology"/>
<dbReference type="Gene3D" id="1.10.287.470">
    <property type="entry name" value="Helix hairpin bin"/>
    <property type="match status" value="1"/>
</dbReference>
<feature type="domain" description="CusB-like beta-barrel" evidence="4">
    <location>
        <begin position="209"/>
        <end position="279"/>
    </location>
</feature>
<evidence type="ECO:0000259" key="2">
    <source>
        <dbReference type="Pfam" id="PF25876"/>
    </source>
</evidence>
<comment type="similarity">
    <text evidence="1">Belongs to the membrane fusion protein (MFP) (TC 8.A.1) family.</text>
</comment>
<dbReference type="InterPro" id="IPR006143">
    <property type="entry name" value="RND_pump_MFP"/>
</dbReference>
<dbReference type="Gene3D" id="2.40.420.20">
    <property type="match status" value="1"/>
</dbReference>
<reference evidence="6 7" key="1">
    <citation type="submission" date="2018-05" db="EMBL/GenBank/DDBJ databases">
        <title>Rhodohalobacter halophilus gen. nov., sp. nov., a moderately halophilic member of the family Balneolaceae.</title>
        <authorList>
            <person name="Liu Z.-W."/>
        </authorList>
    </citation>
    <scope>NUCLEOTIDE SEQUENCE [LARGE SCALE GENOMIC DNA]</scope>
    <source>
        <strain evidence="6 7">8A47</strain>
    </source>
</reference>
<dbReference type="PANTHER" id="PTHR30469:SF36">
    <property type="entry name" value="BLL3903 PROTEIN"/>
    <property type="match status" value="1"/>
</dbReference>
<evidence type="ECO:0000259" key="4">
    <source>
        <dbReference type="Pfam" id="PF25954"/>
    </source>
</evidence>
<dbReference type="Pfam" id="PF25989">
    <property type="entry name" value="YknX_C"/>
    <property type="match status" value="1"/>
</dbReference>
<sequence>MSKVGKRTLIITLVLVVIGALSYPKITSLFGEDAGPGSPQGSFGNSAALQVEAVELEPESIQDRIFTSGSVEANESVELSFDATGIVTRIFFDEGSRVRRGQLLVKVNDSELQAQLQRASFRLNLAEQREERQRRLLERGGISQDEYDATLNEVNVLRSEMRLINAQIAKTEIRAPFSGIVGLKYVSPGSYVSPSTRIASLQEIDPVKINFSVPERYLSKISVDDQILFDVQGVDSTFTGRVYAVEPRINTQTRTLQVRAISENDDELLYPGAFANIELILEQIDDALMIPTIAIMPELNRQKVYLVRDGVVEQAFINTGIRTSNKAQVLSGLERGDTVLTTGLLQVRPGMEVEISELTKSSEL</sequence>
<dbReference type="AlphaFoldDB" id="A0A316TWV2"/>
<dbReference type="PANTHER" id="PTHR30469">
    <property type="entry name" value="MULTIDRUG RESISTANCE PROTEIN MDTA"/>
    <property type="match status" value="1"/>
</dbReference>
<accession>A0A316TWV2</accession>
<evidence type="ECO:0000259" key="5">
    <source>
        <dbReference type="Pfam" id="PF25989"/>
    </source>
</evidence>
<dbReference type="Pfam" id="PF25876">
    <property type="entry name" value="HH_MFP_RND"/>
    <property type="match status" value="1"/>
</dbReference>
<dbReference type="InterPro" id="IPR058624">
    <property type="entry name" value="MdtA-like_HH"/>
</dbReference>
<gene>
    <name evidence="6" type="ORF">DDZ15_01570</name>
</gene>
<evidence type="ECO:0000313" key="7">
    <source>
        <dbReference type="Proteomes" id="UP000245533"/>
    </source>
</evidence>
<dbReference type="InterPro" id="IPR058637">
    <property type="entry name" value="YknX-like_C"/>
</dbReference>
<evidence type="ECO:0000313" key="6">
    <source>
        <dbReference type="EMBL" id="PWN07735.1"/>
    </source>
</evidence>
<dbReference type="Pfam" id="PF25917">
    <property type="entry name" value="BSH_RND"/>
    <property type="match status" value="1"/>
</dbReference>
<dbReference type="GO" id="GO:1990281">
    <property type="term" value="C:efflux pump complex"/>
    <property type="evidence" value="ECO:0007669"/>
    <property type="project" value="TreeGrafter"/>
</dbReference>
<dbReference type="FunFam" id="2.40.30.170:FF:000010">
    <property type="entry name" value="Efflux RND transporter periplasmic adaptor subunit"/>
    <property type="match status" value="1"/>
</dbReference>
<dbReference type="OrthoDB" id="9806939at2"/>
<name>A0A316TWV2_9BACT</name>
<dbReference type="Pfam" id="PF25954">
    <property type="entry name" value="Beta-barrel_RND_2"/>
    <property type="match status" value="1"/>
</dbReference>
<feature type="domain" description="Multidrug resistance protein MdtA-like alpha-helical hairpin" evidence="2">
    <location>
        <begin position="110"/>
        <end position="169"/>
    </location>
</feature>
<dbReference type="EMBL" id="QGGB01000002">
    <property type="protein sequence ID" value="PWN07735.1"/>
    <property type="molecule type" value="Genomic_DNA"/>
</dbReference>
<protein>
    <submittedName>
        <fullName evidence="6">Efflux transporter periplasmic adaptor subunit</fullName>
    </submittedName>
</protein>